<dbReference type="RefSeq" id="WP_055023717.1">
    <property type="nucleotide sequence ID" value="NZ_CP020472.1"/>
</dbReference>
<dbReference type="PROSITE" id="PS50126">
    <property type="entry name" value="S1"/>
    <property type="match status" value="1"/>
</dbReference>
<dbReference type="NCBIfam" id="NF008805">
    <property type="entry name" value="PRK11824.1"/>
    <property type="match status" value="1"/>
</dbReference>
<keyword evidence="2 7" id="KW-0963">Cytoplasm</keyword>
<dbReference type="InterPro" id="IPR004087">
    <property type="entry name" value="KH_dom"/>
</dbReference>
<sequence length="700" mass="75619">MNPIVKSFEYGQHTVTLETGVIARQADAAVLASMGDTTVLVTVVGKKVADPSRDFFPLTVNYQEKTYAAGKIPGGFFKREGRPSEDETLIARLIDRPIRPLFPNGFKNEVQVIITVVSVDPQIEPDMVAMIGTSAALSISGIPFNGPIGAARVGYIDGEYLLNPTVDQVAESDLDLVVAGTESAVLMVESEAKSLAEEIMLGAVTYGHDQQQVVVQAIAEFKAEAGKPTWDWTAPVQDQDLVAQIKELAEEGMTAAYQIEVKQDRYAQVGVVKAAAKEALIAQNPDVDTREVDNLLGSLEKDVVRGRIISGKPRIDGREPDMIRALNVLAGVLPRTHGSSLFTRGETQALVTCTLGTERDAQKIDSIMGERTNRFMLHYNFPPYSVGETGMVGSPKRREIGHGKLAWRGINAVMPSAEEFPYSVRVVSEITESNGSSSMASVCGTSLALMDAGVPIKTSVAGIAMGLVKEGDDFVVLSDILGDEDHLGDMDFKVAGTRDGITALQMDIKIEGITKEIMDIALQQAYGARVHILNVMDQAIGGAREDISDHAPRITTIKINPEKIRDVIGKGGATIRALTEETGTTIELDDNGTVKIASSNGEATKEAIRRIEEITAEVEVGRIYKGKVIRIVDFGAFVNILPGKDGLVHISQISEERVANVSDHLEMNQEVDVKVMEVDRQGRVRLSIKEANAKEEAAAE</sequence>
<evidence type="ECO:0000256" key="1">
    <source>
        <dbReference type="ARBA" id="ARBA00007404"/>
    </source>
</evidence>
<protein>
    <recommendedName>
        <fullName evidence="7">Polyribonucleotide nucleotidyltransferase</fullName>
        <ecNumber evidence="7">2.7.7.8</ecNumber>
    </recommendedName>
    <alternativeName>
        <fullName evidence="7">Polynucleotide phosphorylase</fullName>
        <shortName evidence="7">PNPase</shortName>
    </alternativeName>
</protein>
<evidence type="ECO:0000256" key="4">
    <source>
        <dbReference type="ARBA" id="ARBA00022695"/>
    </source>
</evidence>
<dbReference type="PANTHER" id="PTHR11252">
    <property type="entry name" value="POLYRIBONUCLEOTIDE NUCLEOTIDYLTRANSFERASE"/>
    <property type="match status" value="1"/>
</dbReference>
<proteinExistence type="inferred from homology"/>
<dbReference type="InterPro" id="IPR003029">
    <property type="entry name" value="S1_domain"/>
</dbReference>
<dbReference type="InterPro" id="IPR020568">
    <property type="entry name" value="Ribosomal_Su5_D2-typ_SF"/>
</dbReference>
<comment type="subcellular location">
    <subcellularLocation>
        <location evidence="7">Cytoplasm</location>
    </subcellularLocation>
</comment>
<comment type="similarity">
    <text evidence="1 7">Belongs to the polyribonucleotide nucleotidyltransferase family.</text>
</comment>
<dbReference type="CDD" id="cd02393">
    <property type="entry name" value="KH-I_PNPase"/>
    <property type="match status" value="1"/>
</dbReference>
<feature type="domain" description="S1 motif" evidence="8">
    <location>
        <begin position="621"/>
        <end position="689"/>
    </location>
</feature>
<keyword evidence="10" id="KW-1185">Reference proteome</keyword>
<comment type="function">
    <text evidence="7">Involved in mRNA degradation. Catalyzes the phosphorolysis of single-stranded polyribonucleotides processively in the 3'- to 5'-direction.</text>
</comment>
<dbReference type="HAMAP" id="MF_01595">
    <property type="entry name" value="PNPase"/>
    <property type="match status" value="1"/>
</dbReference>
<dbReference type="SMART" id="SM00316">
    <property type="entry name" value="S1"/>
    <property type="match status" value="1"/>
</dbReference>
<dbReference type="SUPFAM" id="SSF54211">
    <property type="entry name" value="Ribosomal protein S5 domain 2-like"/>
    <property type="match status" value="2"/>
</dbReference>
<accession>A0ABN4YJF8</accession>
<dbReference type="CDD" id="cd04472">
    <property type="entry name" value="S1_PNPase"/>
    <property type="match status" value="1"/>
</dbReference>
<dbReference type="InterPro" id="IPR001247">
    <property type="entry name" value="ExoRNase_PH_dom1"/>
</dbReference>
<evidence type="ECO:0000259" key="8">
    <source>
        <dbReference type="PROSITE" id="PS50126"/>
    </source>
</evidence>
<dbReference type="Pfam" id="PF03726">
    <property type="entry name" value="PNPase"/>
    <property type="match status" value="1"/>
</dbReference>
<organism evidence="9 10">
    <name type="scientific">Shewanella japonica</name>
    <dbReference type="NCBI Taxonomy" id="93973"/>
    <lineage>
        <taxon>Bacteria</taxon>
        <taxon>Pseudomonadati</taxon>
        <taxon>Pseudomonadota</taxon>
        <taxon>Gammaproteobacteria</taxon>
        <taxon>Alteromonadales</taxon>
        <taxon>Shewanellaceae</taxon>
        <taxon>Shewanella</taxon>
    </lineage>
</organism>
<dbReference type="InterPro" id="IPR036612">
    <property type="entry name" value="KH_dom_type_1_sf"/>
</dbReference>
<evidence type="ECO:0000256" key="3">
    <source>
        <dbReference type="ARBA" id="ARBA00022679"/>
    </source>
</evidence>
<dbReference type="InterPro" id="IPR012340">
    <property type="entry name" value="NA-bd_OB-fold"/>
</dbReference>
<dbReference type="CDD" id="cd11364">
    <property type="entry name" value="RNase_PH_PNPase_2"/>
    <property type="match status" value="1"/>
</dbReference>
<dbReference type="InterPro" id="IPR012162">
    <property type="entry name" value="PNPase"/>
</dbReference>
<evidence type="ECO:0000256" key="6">
    <source>
        <dbReference type="ARBA" id="ARBA00022884"/>
    </source>
</evidence>
<dbReference type="SUPFAM" id="SSF50249">
    <property type="entry name" value="Nucleic acid-binding proteins"/>
    <property type="match status" value="1"/>
</dbReference>
<dbReference type="InterPro" id="IPR015848">
    <property type="entry name" value="PNPase_PH_RNA-bd_bac/org-type"/>
</dbReference>
<name>A0ABN4YJF8_9GAMM</name>
<dbReference type="InterPro" id="IPR027408">
    <property type="entry name" value="PNPase/RNase_PH_dom_sf"/>
</dbReference>
<dbReference type="SUPFAM" id="SSF54791">
    <property type="entry name" value="Eukaryotic type KH-domain (KH-domain type I)"/>
    <property type="match status" value="1"/>
</dbReference>
<dbReference type="Proteomes" id="UP000191820">
    <property type="component" value="Chromosome"/>
</dbReference>
<evidence type="ECO:0000256" key="7">
    <source>
        <dbReference type="HAMAP-Rule" id="MF_01595"/>
    </source>
</evidence>
<comment type="cofactor">
    <cofactor evidence="7">
        <name>Mg(2+)</name>
        <dbReference type="ChEBI" id="CHEBI:18420"/>
    </cofactor>
</comment>
<dbReference type="SMART" id="SM00322">
    <property type="entry name" value="KH"/>
    <property type="match status" value="1"/>
</dbReference>
<dbReference type="Pfam" id="PF00575">
    <property type="entry name" value="S1"/>
    <property type="match status" value="1"/>
</dbReference>
<dbReference type="CDD" id="cd11363">
    <property type="entry name" value="RNase_PH_PNPase_1"/>
    <property type="match status" value="1"/>
</dbReference>
<keyword evidence="6 7" id="KW-0694">RNA-binding</keyword>
<reference evidence="9 10" key="1">
    <citation type="submission" date="2017-03" db="EMBL/GenBank/DDBJ databases">
        <title>Genome sequencing of Shewanella japonica KCTC 22435.</title>
        <authorList>
            <person name="Kim K.M."/>
        </authorList>
    </citation>
    <scope>NUCLEOTIDE SEQUENCE [LARGE SCALE GENOMIC DNA]</scope>
    <source>
        <strain evidence="9 10">KCTC 22435</strain>
    </source>
</reference>
<keyword evidence="3 7" id="KW-0808">Transferase</keyword>
<keyword evidence="5 7" id="KW-0460">Magnesium</keyword>
<dbReference type="PANTHER" id="PTHR11252:SF0">
    <property type="entry name" value="POLYRIBONUCLEOTIDE NUCLEOTIDYLTRANSFERASE 1, MITOCHONDRIAL"/>
    <property type="match status" value="1"/>
</dbReference>
<comment type="catalytic activity">
    <reaction evidence="7">
        <text>RNA(n+1) + phosphate = RNA(n) + a ribonucleoside 5'-diphosphate</text>
        <dbReference type="Rhea" id="RHEA:22096"/>
        <dbReference type="Rhea" id="RHEA-COMP:14527"/>
        <dbReference type="Rhea" id="RHEA-COMP:17342"/>
        <dbReference type="ChEBI" id="CHEBI:43474"/>
        <dbReference type="ChEBI" id="CHEBI:57930"/>
        <dbReference type="ChEBI" id="CHEBI:140395"/>
        <dbReference type="EC" id="2.7.7.8"/>
    </reaction>
</comment>
<dbReference type="InterPro" id="IPR004088">
    <property type="entry name" value="KH_dom_type_1"/>
</dbReference>
<dbReference type="Gene3D" id="3.30.1370.10">
    <property type="entry name" value="K Homology domain, type 1"/>
    <property type="match status" value="1"/>
</dbReference>
<dbReference type="InterPro" id="IPR036456">
    <property type="entry name" value="PNPase_PH_RNA-bd_sf"/>
</dbReference>
<evidence type="ECO:0000256" key="5">
    <source>
        <dbReference type="ARBA" id="ARBA00022842"/>
    </source>
</evidence>
<dbReference type="SUPFAM" id="SSF55666">
    <property type="entry name" value="Ribonuclease PH domain 2-like"/>
    <property type="match status" value="2"/>
</dbReference>
<keyword evidence="4 7" id="KW-0548">Nucleotidyltransferase</keyword>
<comment type="subunit">
    <text evidence="7">Component of the RNA degradosome, which is a multiprotein complex involved in RNA processing and mRNA degradation.</text>
</comment>
<dbReference type="SUPFAM" id="SSF46915">
    <property type="entry name" value="Polynucleotide phosphorylase/guanosine pentaphosphate synthase (PNPase/GPSI), domain 3"/>
    <property type="match status" value="1"/>
</dbReference>
<evidence type="ECO:0000313" key="10">
    <source>
        <dbReference type="Proteomes" id="UP000191820"/>
    </source>
</evidence>
<dbReference type="InterPro" id="IPR015847">
    <property type="entry name" value="ExoRNase_PH_dom2"/>
</dbReference>
<evidence type="ECO:0000256" key="2">
    <source>
        <dbReference type="ARBA" id="ARBA00022490"/>
    </source>
</evidence>
<evidence type="ECO:0000313" key="9">
    <source>
        <dbReference type="EMBL" id="ARD23426.1"/>
    </source>
</evidence>
<dbReference type="EC" id="2.7.7.8" evidence="7"/>
<dbReference type="EMBL" id="CP020472">
    <property type="protein sequence ID" value="ARD23426.1"/>
    <property type="molecule type" value="Genomic_DNA"/>
</dbReference>
<feature type="binding site" evidence="7">
    <location>
        <position position="485"/>
    </location>
    <ligand>
        <name>Mg(2+)</name>
        <dbReference type="ChEBI" id="CHEBI:18420"/>
    </ligand>
</feature>
<dbReference type="Pfam" id="PF03725">
    <property type="entry name" value="RNase_PH_C"/>
    <property type="match status" value="1"/>
</dbReference>
<keyword evidence="7" id="KW-0479">Metal-binding</keyword>
<dbReference type="NCBIfam" id="TIGR03591">
    <property type="entry name" value="polynuc_phos"/>
    <property type="match status" value="1"/>
</dbReference>
<dbReference type="Pfam" id="PF00013">
    <property type="entry name" value="KH_1"/>
    <property type="match status" value="1"/>
</dbReference>
<dbReference type="InterPro" id="IPR036345">
    <property type="entry name" value="ExoRNase_PH_dom2_sf"/>
</dbReference>
<feature type="binding site" evidence="7">
    <location>
        <position position="491"/>
    </location>
    <ligand>
        <name>Mg(2+)</name>
        <dbReference type="ChEBI" id="CHEBI:18420"/>
    </ligand>
</feature>
<gene>
    <name evidence="7" type="primary">pnp</name>
    <name evidence="9" type="ORF">SJ2017_3157</name>
</gene>
<dbReference type="PROSITE" id="PS50084">
    <property type="entry name" value="KH_TYPE_1"/>
    <property type="match status" value="1"/>
</dbReference>
<dbReference type="Gene3D" id="2.40.50.140">
    <property type="entry name" value="Nucleic acid-binding proteins"/>
    <property type="match status" value="1"/>
</dbReference>
<dbReference type="Pfam" id="PF01138">
    <property type="entry name" value="RNase_PH"/>
    <property type="match status" value="2"/>
</dbReference>
<dbReference type="PIRSF" id="PIRSF005499">
    <property type="entry name" value="PNPase"/>
    <property type="match status" value="1"/>
</dbReference>
<dbReference type="Gene3D" id="3.30.230.70">
    <property type="entry name" value="GHMP Kinase, N-terminal domain"/>
    <property type="match status" value="2"/>
</dbReference>